<organism evidence="2">
    <name type="scientific">marine sediment metagenome</name>
    <dbReference type="NCBI Taxonomy" id="412755"/>
    <lineage>
        <taxon>unclassified sequences</taxon>
        <taxon>metagenomes</taxon>
        <taxon>ecological metagenomes</taxon>
    </lineage>
</organism>
<evidence type="ECO:0000313" key="2">
    <source>
        <dbReference type="EMBL" id="KKN57700.1"/>
    </source>
</evidence>
<proteinExistence type="predicted"/>
<name>A0A0F9RM98_9ZZZZ</name>
<comment type="caution">
    <text evidence="2">The sequence shown here is derived from an EMBL/GenBank/DDBJ whole genome shotgun (WGS) entry which is preliminary data.</text>
</comment>
<dbReference type="EMBL" id="LAZR01000793">
    <property type="protein sequence ID" value="KKN57700.1"/>
    <property type="molecule type" value="Genomic_DNA"/>
</dbReference>
<accession>A0A0F9RM98</accession>
<feature type="transmembrane region" description="Helical" evidence="1">
    <location>
        <begin position="85"/>
        <end position="108"/>
    </location>
</feature>
<sequence>MKCKKVERFLLRSFDELLKEQEKNELKKHLESCALCQTRREEYQGILDALKENDFPVPKPNFWERLKPKLEEKKKYDPWSLWKQWAIRAIPASMLLVILFAAILILFIPLQKEELSESEDLLLRNLDPLQETTILLGEEKVEDKNMMLIFTAMEEKNSTGRYLP</sequence>
<evidence type="ECO:0000256" key="1">
    <source>
        <dbReference type="SAM" id="Phobius"/>
    </source>
</evidence>
<keyword evidence="1" id="KW-0812">Transmembrane</keyword>
<gene>
    <name evidence="2" type="ORF">LCGC14_0559480</name>
</gene>
<keyword evidence="1" id="KW-1133">Transmembrane helix</keyword>
<keyword evidence="1" id="KW-0472">Membrane</keyword>
<protein>
    <recommendedName>
        <fullName evidence="3">Zinc-finger domain-containing protein</fullName>
    </recommendedName>
</protein>
<evidence type="ECO:0008006" key="3">
    <source>
        <dbReference type="Google" id="ProtNLM"/>
    </source>
</evidence>
<dbReference type="AlphaFoldDB" id="A0A0F9RM98"/>
<reference evidence="2" key="1">
    <citation type="journal article" date="2015" name="Nature">
        <title>Complex archaea that bridge the gap between prokaryotes and eukaryotes.</title>
        <authorList>
            <person name="Spang A."/>
            <person name="Saw J.H."/>
            <person name="Jorgensen S.L."/>
            <person name="Zaremba-Niedzwiedzka K."/>
            <person name="Martijn J."/>
            <person name="Lind A.E."/>
            <person name="van Eijk R."/>
            <person name="Schleper C."/>
            <person name="Guy L."/>
            <person name="Ettema T.J."/>
        </authorList>
    </citation>
    <scope>NUCLEOTIDE SEQUENCE</scope>
</reference>